<feature type="compositionally biased region" description="Polar residues" evidence="1">
    <location>
        <begin position="77"/>
        <end position="86"/>
    </location>
</feature>
<protein>
    <submittedName>
        <fullName evidence="2">Uncharacterized protein</fullName>
    </submittedName>
</protein>
<evidence type="ECO:0000313" key="2">
    <source>
        <dbReference type="EMBL" id="VAW05239.1"/>
    </source>
</evidence>
<name>A0A3B0SYE1_9ZZZZ</name>
<proteinExistence type="predicted"/>
<dbReference type="AlphaFoldDB" id="A0A3B0SYE1"/>
<organism evidence="2">
    <name type="scientific">hydrothermal vent metagenome</name>
    <dbReference type="NCBI Taxonomy" id="652676"/>
    <lineage>
        <taxon>unclassified sequences</taxon>
        <taxon>metagenomes</taxon>
        <taxon>ecological metagenomes</taxon>
    </lineage>
</organism>
<feature type="region of interest" description="Disordered" evidence="1">
    <location>
        <begin position="42"/>
        <end position="102"/>
    </location>
</feature>
<feature type="non-terminal residue" evidence="2">
    <location>
        <position position="139"/>
    </location>
</feature>
<dbReference type="EMBL" id="UOEK01000312">
    <property type="protein sequence ID" value="VAW05239.1"/>
    <property type="molecule type" value="Genomic_DNA"/>
</dbReference>
<reference evidence="2" key="1">
    <citation type="submission" date="2018-06" db="EMBL/GenBank/DDBJ databases">
        <authorList>
            <person name="Zhirakovskaya E."/>
        </authorList>
    </citation>
    <scope>NUCLEOTIDE SEQUENCE</scope>
</reference>
<accession>A0A3B0SYE1</accession>
<evidence type="ECO:0000256" key="1">
    <source>
        <dbReference type="SAM" id="MobiDB-lite"/>
    </source>
</evidence>
<sequence length="139" mass="14395">MDAQGYAPSYEVATSDPRYDPPMRFRLPIVSLVVVAAACSTGTNRNPVDATTVAPLSTAPSQPESPAPVPLPDVDIVSSQSPSGNLAEQPVMGGGPFGEPVSFTADPSSVRVDLTVINDDLYLAVGTPQDASLIRATLN</sequence>
<gene>
    <name evidence="2" type="ORF">MNBD_ACTINO02-3255</name>
</gene>